<accession>A0ABV4U8R3</accession>
<dbReference type="PROSITE" id="PS51257">
    <property type="entry name" value="PROKAR_LIPOPROTEIN"/>
    <property type="match status" value="1"/>
</dbReference>
<comment type="caution">
    <text evidence="1">The sequence shown here is derived from an EMBL/GenBank/DDBJ whole genome shotgun (WGS) entry which is preliminary data.</text>
</comment>
<dbReference type="Gene3D" id="3.40.50.10610">
    <property type="entry name" value="ABC-type transport auxiliary lipoprotein component"/>
    <property type="match status" value="1"/>
</dbReference>
<protein>
    <submittedName>
        <fullName evidence="1">Uncharacterized protein</fullName>
    </submittedName>
</protein>
<gene>
    <name evidence="1" type="ORF">ACERK3_12610</name>
</gene>
<reference evidence="1 2" key="1">
    <citation type="submission" date="2024-08" db="EMBL/GenBank/DDBJ databases">
        <title>Whole-genome sequencing of halo(alkali)philic microorganisms from hypersaline lakes.</title>
        <authorList>
            <person name="Sorokin D.Y."/>
            <person name="Merkel A.Y."/>
            <person name="Messina E."/>
            <person name="Yakimov M."/>
        </authorList>
    </citation>
    <scope>NUCLEOTIDE SEQUENCE [LARGE SCALE GENOMIC DNA]</scope>
    <source>
        <strain evidence="1 2">AB-hyl4</strain>
    </source>
</reference>
<proteinExistence type="predicted"/>
<dbReference type="EMBL" id="JBGUBD010000007">
    <property type="protein sequence ID" value="MFA9479126.1"/>
    <property type="molecule type" value="Genomic_DNA"/>
</dbReference>
<dbReference type="RefSeq" id="WP_425346053.1">
    <property type="nucleotide sequence ID" value="NZ_JBGUBD010000007.1"/>
</dbReference>
<sequence>MTSKQVMLIAAAMLVASATVILVGCAEFRRARPAEPLNAPYDERQVWAVAPLMNESGTRHANGVRLAEQLARQLETAAPLSVVAVNRVLDAMDALGLSMVSSPAEAEKLRQTLGVDALVAGTVTAYDPYDPPKLGLSVELYAGPLPQAGVTLDMRELSRASTDEMSRPELPGSQIGGGPVTVISGYFDAADPRVREQLRTYGTQRGTEAHGTREWRQYRISMDLYSEFVSYQVSWQLLEAEARRLNLSADEQDESAS</sequence>
<keyword evidence="2" id="KW-1185">Reference proteome</keyword>
<dbReference type="Proteomes" id="UP001575105">
    <property type="component" value="Unassembled WGS sequence"/>
</dbReference>
<organism evidence="1 2">
    <name type="scientific">Natronomicrosphaera hydrolytica</name>
    <dbReference type="NCBI Taxonomy" id="3242702"/>
    <lineage>
        <taxon>Bacteria</taxon>
        <taxon>Pseudomonadati</taxon>
        <taxon>Planctomycetota</taxon>
        <taxon>Phycisphaerae</taxon>
        <taxon>Phycisphaerales</taxon>
        <taxon>Phycisphaeraceae</taxon>
        <taxon>Natronomicrosphaera</taxon>
    </lineage>
</organism>
<name>A0ABV4U8R3_9BACT</name>
<evidence type="ECO:0000313" key="2">
    <source>
        <dbReference type="Proteomes" id="UP001575105"/>
    </source>
</evidence>
<evidence type="ECO:0000313" key="1">
    <source>
        <dbReference type="EMBL" id="MFA9479126.1"/>
    </source>
</evidence>